<evidence type="ECO:0000313" key="1">
    <source>
        <dbReference type="EMBL" id="CUA69722.1"/>
    </source>
</evidence>
<dbReference type="AlphaFoldDB" id="A0A0K6FUJ2"/>
<dbReference type="Proteomes" id="UP000044841">
    <property type="component" value="Unassembled WGS sequence"/>
</dbReference>
<proteinExistence type="predicted"/>
<evidence type="ECO:0000313" key="2">
    <source>
        <dbReference type="Proteomes" id="UP000044841"/>
    </source>
</evidence>
<reference evidence="1 2" key="1">
    <citation type="submission" date="2015-07" db="EMBL/GenBank/DDBJ databases">
        <authorList>
            <person name="Noorani M."/>
        </authorList>
    </citation>
    <scope>NUCLEOTIDE SEQUENCE [LARGE SCALE GENOMIC DNA]</scope>
    <source>
        <strain evidence="1">BBA 69670</strain>
    </source>
</reference>
<keyword evidence="2" id="KW-1185">Reference proteome</keyword>
<dbReference type="EMBL" id="CYGV01000924">
    <property type="protein sequence ID" value="CUA69722.1"/>
    <property type="molecule type" value="Genomic_DNA"/>
</dbReference>
<name>A0A0K6FUJ2_9AGAM</name>
<organism evidence="1 2">
    <name type="scientific">Rhizoctonia solani</name>
    <dbReference type="NCBI Taxonomy" id="456999"/>
    <lineage>
        <taxon>Eukaryota</taxon>
        <taxon>Fungi</taxon>
        <taxon>Dikarya</taxon>
        <taxon>Basidiomycota</taxon>
        <taxon>Agaricomycotina</taxon>
        <taxon>Agaricomycetes</taxon>
        <taxon>Cantharellales</taxon>
        <taxon>Ceratobasidiaceae</taxon>
        <taxon>Rhizoctonia</taxon>
    </lineage>
</organism>
<accession>A0A0K6FUJ2</accession>
<sequence>MNNEAAMWYMNPWADIRDCITRHIRFDMITESEKLGATIRSCLKGQHEARDLSVSAFQRHIISRIKLQAEEVQSVWLGSAATIETELEVMLSEVWKMIREDDGFDITKRKEQELQSGGTYPVVTGSIVDQQKAQEQTIGATSHGATSKISKKYTDLIFKASGKYGNWDPDHTIEVGDWGEVDRDTGKFIRQGNLFRDPECSTLLSDVADARLVKTGSPEDVLRITAGAKMKLNNDLYPEVGAMGLGVRVSSSWEFTPQNRAAVLTATNAYSNYLKVEAVFPKLRNLRKLGGKAIVTKAVHCPAYALLLTEKGKGGKASLSLHTGTWDVGAGAGAKWKFTTESGFWRTACGYRTNLDGKDAVYTPLYKLEKIHRGWWPRYRGAAPTMEELMRDDYNPPWDDLDENGDEIPPESYITGLLATKVAMHIEPSTPFPALYSCLGLEHIIHLSVTTRTRLVACYELKQKPLVGCVV</sequence>
<gene>
    <name evidence="1" type="ORF">RSOLAG22IIIB_08644</name>
</gene>
<protein>
    <submittedName>
        <fullName evidence="1">Uncharacterized protein</fullName>
    </submittedName>
</protein>